<name>A0A1I4R0Z4_9BACT</name>
<evidence type="ECO:0000313" key="2">
    <source>
        <dbReference type="EMBL" id="SFM45992.1"/>
    </source>
</evidence>
<evidence type="ECO:0000259" key="1">
    <source>
        <dbReference type="PROSITE" id="PS51186"/>
    </source>
</evidence>
<protein>
    <submittedName>
        <fullName evidence="2">Protein N-acetyltransferase, RimJ/RimL family</fullName>
    </submittedName>
</protein>
<organism evidence="2 3">
    <name type="scientific">Thermodesulforhabdus norvegica</name>
    <dbReference type="NCBI Taxonomy" id="39841"/>
    <lineage>
        <taxon>Bacteria</taxon>
        <taxon>Pseudomonadati</taxon>
        <taxon>Thermodesulfobacteriota</taxon>
        <taxon>Syntrophobacteria</taxon>
        <taxon>Syntrophobacterales</taxon>
        <taxon>Thermodesulforhabdaceae</taxon>
        <taxon>Thermodesulforhabdus</taxon>
    </lineage>
</organism>
<dbReference type="STRING" id="39841.SAMN05660836_00337"/>
<dbReference type="Gene3D" id="3.40.630.30">
    <property type="match status" value="1"/>
</dbReference>
<dbReference type="InterPro" id="IPR016181">
    <property type="entry name" value="Acyl_CoA_acyltransferase"/>
</dbReference>
<dbReference type="AlphaFoldDB" id="A0A1I4R0Z4"/>
<keyword evidence="2" id="KW-0808">Transferase</keyword>
<feature type="domain" description="N-acetyltransferase" evidence="1">
    <location>
        <begin position="15"/>
        <end position="177"/>
    </location>
</feature>
<dbReference type="OrthoDB" id="5503509at2"/>
<evidence type="ECO:0000313" key="3">
    <source>
        <dbReference type="Proteomes" id="UP000199611"/>
    </source>
</evidence>
<dbReference type="EMBL" id="FOUU01000001">
    <property type="protein sequence ID" value="SFM45992.1"/>
    <property type="molecule type" value="Genomic_DNA"/>
</dbReference>
<dbReference type="SUPFAM" id="SSF55729">
    <property type="entry name" value="Acyl-CoA N-acyltransferases (Nat)"/>
    <property type="match status" value="1"/>
</dbReference>
<dbReference type="Pfam" id="PF00583">
    <property type="entry name" value="Acetyltransf_1"/>
    <property type="match status" value="1"/>
</dbReference>
<accession>A0A1I4R0Z4</accession>
<dbReference type="PROSITE" id="PS51186">
    <property type="entry name" value="GNAT"/>
    <property type="match status" value="1"/>
</dbReference>
<keyword evidence="3" id="KW-1185">Reference proteome</keyword>
<dbReference type="GO" id="GO:0016747">
    <property type="term" value="F:acyltransferase activity, transferring groups other than amino-acyl groups"/>
    <property type="evidence" value="ECO:0007669"/>
    <property type="project" value="InterPro"/>
</dbReference>
<sequence length="190" mass="21568">MFGSKEITLRSGKKVVMRPMVPEDEKRLYEFFRKLPDELLMFVRHDVKNPAVIREWVENLNYDRVLPLLALDGDSVVADVTLHRIPHGWKRHIGQVRIVVAPTHQGEGLATAMLNEVVELSAELGLEKLWAEVPLDSVAAIRAFRNAGFGCKAVIEGLVKDVKGNNQDILIMVCDIERYFDRKWLKGSHG</sequence>
<gene>
    <name evidence="2" type="ORF">SAMN05660836_00337</name>
</gene>
<dbReference type="CDD" id="cd04301">
    <property type="entry name" value="NAT_SF"/>
    <property type="match status" value="1"/>
</dbReference>
<dbReference type="Proteomes" id="UP000199611">
    <property type="component" value="Unassembled WGS sequence"/>
</dbReference>
<proteinExistence type="predicted"/>
<dbReference type="RefSeq" id="WP_093392997.1">
    <property type="nucleotide sequence ID" value="NZ_FOUU01000001.1"/>
</dbReference>
<dbReference type="InterPro" id="IPR000182">
    <property type="entry name" value="GNAT_dom"/>
</dbReference>
<reference evidence="2 3" key="1">
    <citation type="submission" date="2016-10" db="EMBL/GenBank/DDBJ databases">
        <authorList>
            <person name="de Groot N.N."/>
        </authorList>
    </citation>
    <scope>NUCLEOTIDE SEQUENCE [LARGE SCALE GENOMIC DNA]</scope>
    <source>
        <strain evidence="2 3">DSM 9990</strain>
    </source>
</reference>